<dbReference type="PANTHER" id="PTHR38111">
    <property type="entry name" value="ZN(2)-C6 FUNGAL-TYPE DOMAIN-CONTAINING PROTEIN-RELATED"/>
    <property type="match status" value="1"/>
</dbReference>
<protein>
    <recommendedName>
        <fullName evidence="2">Zn(2)-C6 fungal-type domain-containing protein</fullName>
    </recommendedName>
</protein>
<dbReference type="GO" id="GO:0008270">
    <property type="term" value="F:zinc ion binding"/>
    <property type="evidence" value="ECO:0007669"/>
    <property type="project" value="InterPro"/>
</dbReference>
<dbReference type="Pfam" id="PF11951">
    <property type="entry name" value="Fungal_trans_2"/>
    <property type="match status" value="1"/>
</dbReference>
<accession>A0A8H3J0U8</accession>
<dbReference type="Gene3D" id="4.10.240.10">
    <property type="entry name" value="Zn(2)-C6 fungal-type DNA-binding domain"/>
    <property type="match status" value="1"/>
</dbReference>
<dbReference type="InterPro" id="IPR036864">
    <property type="entry name" value="Zn2-C6_fun-type_DNA-bd_sf"/>
</dbReference>
<sequence length="510" mass="56859">MVGIPGSSKGCTTCKRRKVRCDLKIPFCARCTNTGRKCEGYVKDWRQKIAQTPVKRTVDTRVIIQPGGAKAFDNQIISLFWERYIPSTDESVSDGSPCSWLQQIISSPSPPDTDALQLSLKALAVTRLGRMNQDDRLALQGQSCYVRALQQLQKALRSDVAVGRDETFAAGYVLALHELFESESLVTSMEAWRKHMTGLEALVSLRGPQKHRTPLGRALLEEFRASLMITCIQDRRTSILATSKWLAQDWDETSNSLHPSIYHKGLVLASLLEEIDNANLSSANDSTLFYFLQRCLGMDTDLDIWYEEFTIRTPSSSYWPTPMIIRSDAPSSAPGPKGQPRLSFANLYMASTTVTFWALKIIISGTIATACSTILSSTSRRQSIVSLNTVETISTGAEELVDNPDSASSVDEVAAKAHRLSNQYDFAQRKDFATLVVRSMPYCLNFSMGLLGPQRAFFALRTALGTLRSNPSPEQKWLKSNHKKLNERYVKSTRGLCYSGIRLLLCRLVI</sequence>
<name>A0A8H3J0U8_9LECA</name>
<dbReference type="AlphaFoldDB" id="A0A8H3J0U8"/>
<dbReference type="CDD" id="cd00067">
    <property type="entry name" value="GAL4"/>
    <property type="match status" value="1"/>
</dbReference>
<evidence type="ECO:0000259" key="2">
    <source>
        <dbReference type="PROSITE" id="PS50048"/>
    </source>
</evidence>
<reference evidence="3" key="1">
    <citation type="submission" date="2021-03" db="EMBL/GenBank/DDBJ databases">
        <authorList>
            <person name="Tagirdzhanova G."/>
        </authorList>
    </citation>
    <scope>NUCLEOTIDE SEQUENCE</scope>
</reference>
<dbReference type="Pfam" id="PF00172">
    <property type="entry name" value="Zn_clus"/>
    <property type="match status" value="1"/>
</dbReference>
<dbReference type="SUPFAM" id="SSF57701">
    <property type="entry name" value="Zn2/Cys6 DNA-binding domain"/>
    <property type="match status" value="1"/>
</dbReference>
<feature type="domain" description="Zn(2)-C6 fungal-type" evidence="2">
    <location>
        <begin position="10"/>
        <end position="38"/>
    </location>
</feature>
<evidence type="ECO:0000313" key="4">
    <source>
        <dbReference type="Proteomes" id="UP000664534"/>
    </source>
</evidence>
<keyword evidence="1" id="KW-0539">Nucleus</keyword>
<evidence type="ECO:0000313" key="3">
    <source>
        <dbReference type="EMBL" id="CAF9938620.1"/>
    </source>
</evidence>
<dbReference type="InterPro" id="IPR021858">
    <property type="entry name" value="Fun_TF"/>
</dbReference>
<dbReference type="EMBL" id="CAJPDT010000110">
    <property type="protein sequence ID" value="CAF9938620.1"/>
    <property type="molecule type" value="Genomic_DNA"/>
</dbReference>
<gene>
    <name evidence="3" type="ORF">IMSHALPRED_001025</name>
</gene>
<evidence type="ECO:0000256" key="1">
    <source>
        <dbReference type="ARBA" id="ARBA00023242"/>
    </source>
</evidence>
<dbReference type="InterPro" id="IPR001138">
    <property type="entry name" value="Zn2Cys6_DnaBD"/>
</dbReference>
<dbReference type="OrthoDB" id="4491390at2759"/>
<proteinExistence type="predicted"/>
<dbReference type="InterPro" id="IPR053178">
    <property type="entry name" value="Osmoadaptation_assoc"/>
</dbReference>
<organism evidence="3 4">
    <name type="scientific">Imshaugia aleurites</name>
    <dbReference type="NCBI Taxonomy" id="172621"/>
    <lineage>
        <taxon>Eukaryota</taxon>
        <taxon>Fungi</taxon>
        <taxon>Dikarya</taxon>
        <taxon>Ascomycota</taxon>
        <taxon>Pezizomycotina</taxon>
        <taxon>Lecanoromycetes</taxon>
        <taxon>OSLEUM clade</taxon>
        <taxon>Lecanoromycetidae</taxon>
        <taxon>Lecanorales</taxon>
        <taxon>Lecanorineae</taxon>
        <taxon>Parmeliaceae</taxon>
        <taxon>Imshaugia</taxon>
    </lineage>
</organism>
<dbReference type="PROSITE" id="PS50048">
    <property type="entry name" value="ZN2_CY6_FUNGAL_2"/>
    <property type="match status" value="1"/>
</dbReference>
<dbReference type="PROSITE" id="PS00463">
    <property type="entry name" value="ZN2_CY6_FUNGAL_1"/>
    <property type="match status" value="1"/>
</dbReference>
<comment type="caution">
    <text evidence="3">The sequence shown here is derived from an EMBL/GenBank/DDBJ whole genome shotgun (WGS) entry which is preliminary data.</text>
</comment>
<dbReference type="GO" id="GO:0000981">
    <property type="term" value="F:DNA-binding transcription factor activity, RNA polymerase II-specific"/>
    <property type="evidence" value="ECO:0007669"/>
    <property type="project" value="InterPro"/>
</dbReference>
<keyword evidence="4" id="KW-1185">Reference proteome</keyword>
<dbReference type="SMART" id="SM00066">
    <property type="entry name" value="GAL4"/>
    <property type="match status" value="1"/>
</dbReference>
<dbReference type="Proteomes" id="UP000664534">
    <property type="component" value="Unassembled WGS sequence"/>
</dbReference>